<evidence type="ECO:0000256" key="1">
    <source>
        <dbReference type="SAM" id="Phobius"/>
    </source>
</evidence>
<dbReference type="Proteomes" id="UP001055868">
    <property type="component" value="Chromosome"/>
</dbReference>
<accession>A0ABY4N7G7</accession>
<evidence type="ECO:0000313" key="3">
    <source>
        <dbReference type="Proteomes" id="UP001055868"/>
    </source>
</evidence>
<dbReference type="EMBL" id="CP097218">
    <property type="protein sequence ID" value="UQN30494.1"/>
    <property type="molecule type" value="Genomic_DNA"/>
</dbReference>
<keyword evidence="1" id="KW-0812">Transmembrane</keyword>
<feature type="transmembrane region" description="Helical" evidence="1">
    <location>
        <begin position="15"/>
        <end position="34"/>
    </location>
</feature>
<sequence length="72" mass="7726">MDTTRDTEITWEDRLPAQASAFIGALCALVSFFLGDELALFAFLLAAVGVLAVVAMILRLPADGWLAAEEAR</sequence>
<feature type="transmembrane region" description="Helical" evidence="1">
    <location>
        <begin position="40"/>
        <end position="58"/>
    </location>
</feature>
<keyword evidence="3" id="KW-1185">Reference proteome</keyword>
<proteinExistence type="predicted"/>
<keyword evidence="1" id="KW-0472">Membrane</keyword>
<keyword evidence="1" id="KW-1133">Transmembrane helix</keyword>
<reference evidence="2" key="1">
    <citation type="submission" date="2022-05" db="EMBL/GenBank/DDBJ databases">
        <title>Genomic analysis of Brachybacterium sp. CBA3104.</title>
        <authorList>
            <person name="Roh S.W."/>
            <person name="Kim Y.B."/>
            <person name="Kim Y."/>
        </authorList>
    </citation>
    <scope>NUCLEOTIDE SEQUENCE</scope>
    <source>
        <strain evidence="2">CBA3104</strain>
    </source>
</reference>
<evidence type="ECO:0000313" key="2">
    <source>
        <dbReference type="EMBL" id="UQN30494.1"/>
    </source>
</evidence>
<protein>
    <submittedName>
        <fullName evidence="2">Uncharacterized protein</fullName>
    </submittedName>
</protein>
<name>A0ABY4N7G7_9MICO</name>
<dbReference type="RefSeq" id="WP_249479832.1">
    <property type="nucleotide sequence ID" value="NZ_CP097218.1"/>
</dbReference>
<organism evidence="2 3">
    <name type="scientific">Brachybacterium kimchii</name>
    <dbReference type="NCBI Taxonomy" id="2942909"/>
    <lineage>
        <taxon>Bacteria</taxon>
        <taxon>Bacillati</taxon>
        <taxon>Actinomycetota</taxon>
        <taxon>Actinomycetes</taxon>
        <taxon>Micrococcales</taxon>
        <taxon>Dermabacteraceae</taxon>
        <taxon>Brachybacterium</taxon>
    </lineage>
</organism>
<gene>
    <name evidence="2" type="ORF">M4486_03890</name>
</gene>